<evidence type="ECO:0000313" key="1">
    <source>
        <dbReference type="EMBL" id="CAB4140185.1"/>
    </source>
</evidence>
<reference evidence="1" key="1">
    <citation type="submission" date="2020-04" db="EMBL/GenBank/DDBJ databases">
        <authorList>
            <person name="Chiriac C."/>
            <person name="Salcher M."/>
            <person name="Ghai R."/>
            <person name="Kavagutti S V."/>
        </authorList>
    </citation>
    <scope>NUCLEOTIDE SEQUENCE</scope>
</reference>
<protein>
    <submittedName>
        <fullName evidence="1">Uncharacterized protein</fullName>
    </submittedName>
</protein>
<sequence length="281" mass="30426">MVAPINPTQLTPPRVDFIDPRSGAISREWYRFFLSLLTATQTNQQETELAPDTSSLLASYDAVFGEAIQALESVPDCCSETASVDAKVNSLAQATGVTPPAASEDDIAVIQSQLQALALSPPPKEFISPRYGSFYDTTDQTAASPNVAYAMTFNTTDLSFGVTRGSPTSRIFVDRANVYNIQFSAQFINTGGGAHRVWVWLRKNGTNVPDSATVIRMQGNNTEDVAAWNFLLQMNAGDYFELMWEVDNTGISLFADPATAVHPAIPSVILTVTDNVSSLEV</sequence>
<gene>
    <name evidence="1" type="ORF">UFOVP406_4</name>
</gene>
<proteinExistence type="predicted"/>
<dbReference type="EMBL" id="LR796372">
    <property type="protein sequence ID" value="CAB4140185.1"/>
    <property type="molecule type" value="Genomic_DNA"/>
</dbReference>
<name>A0A6J5M044_9CAUD</name>
<accession>A0A6J5M044</accession>
<organism evidence="1">
    <name type="scientific">uncultured Caudovirales phage</name>
    <dbReference type="NCBI Taxonomy" id="2100421"/>
    <lineage>
        <taxon>Viruses</taxon>
        <taxon>Duplodnaviria</taxon>
        <taxon>Heunggongvirae</taxon>
        <taxon>Uroviricota</taxon>
        <taxon>Caudoviricetes</taxon>
        <taxon>Peduoviridae</taxon>
        <taxon>Maltschvirus</taxon>
        <taxon>Maltschvirus maltsch</taxon>
    </lineage>
</organism>